<dbReference type="AlphaFoldDB" id="A0A8X6RZN8"/>
<keyword evidence="2" id="KW-1185">Reference proteome</keyword>
<dbReference type="EMBL" id="BMAU01021210">
    <property type="protein sequence ID" value="GFX99405.1"/>
    <property type="molecule type" value="Genomic_DNA"/>
</dbReference>
<protein>
    <submittedName>
        <fullName evidence="1">Uncharacterized protein</fullName>
    </submittedName>
</protein>
<organism evidence="1 2">
    <name type="scientific">Trichonephila clavipes</name>
    <name type="common">Golden silk orbweaver</name>
    <name type="synonym">Nephila clavipes</name>
    <dbReference type="NCBI Taxonomy" id="2585209"/>
    <lineage>
        <taxon>Eukaryota</taxon>
        <taxon>Metazoa</taxon>
        <taxon>Ecdysozoa</taxon>
        <taxon>Arthropoda</taxon>
        <taxon>Chelicerata</taxon>
        <taxon>Arachnida</taxon>
        <taxon>Araneae</taxon>
        <taxon>Araneomorphae</taxon>
        <taxon>Entelegynae</taxon>
        <taxon>Araneoidea</taxon>
        <taxon>Nephilidae</taxon>
        <taxon>Trichonephila</taxon>
    </lineage>
</organism>
<gene>
    <name evidence="1" type="ORF">TNCV_3023361</name>
</gene>
<evidence type="ECO:0000313" key="2">
    <source>
        <dbReference type="Proteomes" id="UP000887159"/>
    </source>
</evidence>
<name>A0A8X6RZN8_TRICX</name>
<sequence length="88" mass="9948">MQCPLLPVFLILESARDLLQLQKFFTCSYREDKETIQPGICPLNPMYRISIQRFHTEASSPFSGVRDAVDFDVSQLLRNSVVGPQSAS</sequence>
<proteinExistence type="predicted"/>
<comment type="caution">
    <text evidence="1">The sequence shown here is derived from an EMBL/GenBank/DDBJ whole genome shotgun (WGS) entry which is preliminary data.</text>
</comment>
<evidence type="ECO:0000313" key="1">
    <source>
        <dbReference type="EMBL" id="GFX99405.1"/>
    </source>
</evidence>
<dbReference type="Proteomes" id="UP000887159">
    <property type="component" value="Unassembled WGS sequence"/>
</dbReference>
<reference evidence="1" key="1">
    <citation type="submission" date="2020-08" db="EMBL/GenBank/DDBJ databases">
        <title>Multicomponent nature underlies the extraordinary mechanical properties of spider dragline silk.</title>
        <authorList>
            <person name="Kono N."/>
            <person name="Nakamura H."/>
            <person name="Mori M."/>
            <person name="Yoshida Y."/>
            <person name="Ohtoshi R."/>
            <person name="Malay A.D."/>
            <person name="Moran D.A.P."/>
            <person name="Tomita M."/>
            <person name="Numata K."/>
            <person name="Arakawa K."/>
        </authorList>
    </citation>
    <scope>NUCLEOTIDE SEQUENCE</scope>
</reference>
<accession>A0A8X6RZN8</accession>